<sequence length="402" mass="45854">MSPDVSWRPVPDQVSIGAYLLFDCCAKNGMKYTSTRGGLTGVNFEQVLFSGYAPDGGLFMPEEIPSLDTAILQTWSTYSYPRLVEEICSLFISRDDLPREDLRDLISQAFVRFRHKDIVKLAKLKNELYVLELWHGVTFAFKDLAMSCVGQLLQYFLRKRQKHVTILVGTSGDTGSSAIESIRGMENMDIIVLLPHGRCSPIQELQMTTVIEDNVHVFAVDGTSDELDEPIRNVFADPEFVKRHNIMSLNSINWARIMVQIAHYFYAYFQCSPSMQNIPLPLVELSQTFDSYTVNDDYVIVTMLRCWKENEYLLCPHSAVAVAYHYQEMDLDTRSVPRCCLATAAAAKFPEAVLKAGLTPEIPPEIRALETMDTRCTAMKRGEDWEKILYHKIEEVNMRRKT</sequence>
<evidence type="ECO:0000313" key="7">
    <source>
        <dbReference type="Proteomes" id="UP000287033"/>
    </source>
</evidence>
<comment type="caution">
    <text evidence="6">The sequence shown here is derived from an EMBL/GenBank/DDBJ whole genome shotgun (WGS) entry which is preliminary data.</text>
</comment>
<name>A0A401T359_CHIPU</name>
<dbReference type="OMA" id="NRETRCT"/>
<dbReference type="STRING" id="137246.A0A401T359"/>
<dbReference type="Gene3D" id="3.90.1380.10">
    <property type="entry name" value="Threonine synthase, N-terminal domain"/>
    <property type="match status" value="1"/>
</dbReference>
<evidence type="ECO:0000259" key="5">
    <source>
        <dbReference type="Pfam" id="PF14821"/>
    </source>
</evidence>
<keyword evidence="3" id="KW-0663">Pyridoxal phosphate</keyword>
<dbReference type="InterPro" id="IPR036052">
    <property type="entry name" value="TrpB-like_PALP_sf"/>
</dbReference>
<dbReference type="InterPro" id="IPR029144">
    <property type="entry name" value="Thr_synth_N"/>
</dbReference>
<dbReference type="EMBL" id="BEZZ01000926">
    <property type="protein sequence ID" value="GCC37017.1"/>
    <property type="molecule type" value="Genomic_DNA"/>
</dbReference>
<comment type="cofactor">
    <cofactor evidence="1">
        <name>pyridoxal 5'-phosphate</name>
        <dbReference type="ChEBI" id="CHEBI:597326"/>
    </cofactor>
</comment>
<protein>
    <recommendedName>
        <fullName evidence="5">Threonine synthase N-terminal domain-containing protein</fullName>
    </recommendedName>
</protein>
<dbReference type="GO" id="GO:0016829">
    <property type="term" value="F:lyase activity"/>
    <property type="evidence" value="ECO:0007669"/>
    <property type="project" value="UniProtKB-KW"/>
</dbReference>
<dbReference type="GO" id="GO:0046360">
    <property type="term" value="P:2-oxobutyrate biosynthetic process"/>
    <property type="evidence" value="ECO:0007669"/>
    <property type="project" value="TreeGrafter"/>
</dbReference>
<dbReference type="PANTHER" id="PTHR42690:SF1">
    <property type="entry name" value="THREONINE SYNTHASE-LIKE 2"/>
    <property type="match status" value="1"/>
</dbReference>
<evidence type="ECO:0000256" key="1">
    <source>
        <dbReference type="ARBA" id="ARBA00001933"/>
    </source>
</evidence>
<dbReference type="InterPro" id="IPR051166">
    <property type="entry name" value="Threonine_Synthase"/>
</dbReference>
<dbReference type="PANTHER" id="PTHR42690">
    <property type="entry name" value="THREONINE SYNTHASE FAMILY MEMBER"/>
    <property type="match status" value="1"/>
</dbReference>
<accession>A0A401T359</accession>
<dbReference type="FunFam" id="3.40.50.1100:FF:000036">
    <property type="entry name" value="Threonine synthase like 2"/>
    <property type="match status" value="1"/>
</dbReference>
<evidence type="ECO:0000313" key="6">
    <source>
        <dbReference type="EMBL" id="GCC37017.1"/>
    </source>
</evidence>
<keyword evidence="7" id="KW-1185">Reference proteome</keyword>
<dbReference type="Pfam" id="PF24857">
    <property type="entry name" value="THR4_C"/>
    <property type="match status" value="1"/>
</dbReference>
<dbReference type="PROSITE" id="PS00165">
    <property type="entry name" value="DEHYDRATASE_SER_THR"/>
    <property type="match status" value="1"/>
</dbReference>
<dbReference type="SUPFAM" id="SSF53686">
    <property type="entry name" value="Tryptophan synthase beta subunit-like PLP-dependent enzymes"/>
    <property type="match status" value="1"/>
</dbReference>
<dbReference type="AlphaFoldDB" id="A0A401T359"/>
<evidence type="ECO:0000256" key="4">
    <source>
        <dbReference type="ARBA" id="ARBA00023239"/>
    </source>
</evidence>
<dbReference type="OrthoDB" id="5203861at2759"/>
<dbReference type="GO" id="GO:0030170">
    <property type="term" value="F:pyridoxal phosphate binding"/>
    <property type="evidence" value="ECO:0007669"/>
    <property type="project" value="InterPro"/>
</dbReference>
<comment type="similarity">
    <text evidence="2">Belongs to the threonine synthase family.</text>
</comment>
<dbReference type="InterPro" id="IPR000634">
    <property type="entry name" value="Ser/Thr_deHydtase_PyrdxlP-BS"/>
</dbReference>
<evidence type="ECO:0000256" key="3">
    <source>
        <dbReference type="ARBA" id="ARBA00022898"/>
    </source>
</evidence>
<dbReference type="FunFam" id="3.90.1380.10:FF:000003">
    <property type="entry name" value="THR4p Threonine synthase"/>
    <property type="match status" value="1"/>
</dbReference>
<reference evidence="6 7" key="1">
    <citation type="journal article" date="2018" name="Nat. Ecol. Evol.">
        <title>Shark genomes provide insights into elasmobranch evolution and the origin of vertebrates.</title>
        <authorList>
            <person name="Hara Y"/>
            <person name="Yamaguchi K"/>
            <person name="Onimaru K"/>
            <person name="Kadota M"/>
            <person name="Koyanagi M"/>
            <person name="Keeley SD"/>
            <person name="Tatsumi K"/>
            <person name="Tanaka K"/>
            <person name="Motone F"/>
            <person name="Kageyama Y"/>
            <person name="Nozu R"/>
            <person name="Adachi N"/>
            <person name="Nishimura O"/>
            <person name="Nakagawa R"/>
            <person name="Tanegashima C"/>
            <person name="Kiyatake I"/>
            <person name="Matsumoto R"/>
            <person name="Murakumo K"/>
            <person name="Nishida K"/>
            <person name="Terakita A"/>
            <person name="Kuratani S"/>
            <person name="Sato K"/>
            <person name="Hyodo S Kuraku.S."/>
        </authorList>
    </citation>
    <scope>NUCLEOTIDE SEQUENCE [LARGE SCALE GENOMIC DNA]</scope>
</reference>
<gene>
    <name evidence="6" type="ORF">chiPu_0015517</name>
</gene>
<keyword evidence="4" id="KW-0456">Lyase</keyword>
<feature type="domain" description="Threonine synthase N-terminal" evidence="5">
    <location>
        <begin position="31"/>
        <end position="110"/>
    </location>
</feature>
<dbReference type="Proteomes" id="UP000287033">
    <property type="component" value="Unassembled WGS sequence"/>
</dbReference>
<dbReference type="GO" id="GO:0009071">
    <property type="term" value="P:serine family amino acid catabolic process"/>
    <property type="evidence" value="ECO:0007669"/>
    <property type="project" value="TreeGrafter"/>
</dbReference>
<evidence type="ECO:0000256" key="2">
    <source>
        <dbReference type="ARBA" id="ARBA00005517"/>
    </source>
</evidence>
<proteinExistence type="inferred from homology"/>
<dbReference type="Pfam" id="PF14821">
    <property type="entry name" value="Thr_synth_N"/>
    <property type="match status" value="1"/>
</dbReference>
<dbReference type="Gene3D" id="3.40.50.1100">
    <property type="match status" value="2"/>
</dbReference>
<organism evidence="6 7">
    <name type="scientific">Chiloscyllium punctatum</name>
    <name type="common">Brownbanded bambooshark</name>
    <name type="synonym">Hemiscyllium punctatum</name>
    <dbReference type="NCBI Taxonomy" id="137246"/>
    <lineage>
        <taxon>Eukaryota</taxon>
        <taxon>Metazoa</taxon>
        <taxon>Chordata</taxon>
        <taxon>Craniata</taxon>
        <taxon>Vertebrata</taxon>
        <taxon>Chondrichthyes</taxon>
        <taxon>Elasmobranchii</taxon>
        <taxon>Galeomorphii</taxon>
        <taxon>Galeoidea</taxon>
        <taxon>Orectolobiformes</taxon>
        <taxon>Hemiscylliidae</taxon>
        <taxon>Chiloscyllium</taxon>
    </lineage>
</organism>
<dbReference type="InterPro" id="IPR037158">
    <property type="entry name" value="Thr_synth_N_sf"/>
</dbReference>